<name>A0A7J6E3B7_CANSA</name>
<keyword evidence="4" id="KW-1185">Reference proteome</keyword>
<accession>A0A7J6E3B7</accession>
<sequence length="88" mass="9406">MASDIKRADGEVVRLEYQPTVTASQQNVLSHGAARKYGASCGCSHNNTHVLERSLDQAHLRHWGADYFNTSGGVHHFGGAGGDLEAGE</sequence>
<proteinExistence type="predicted"/>
<evidence type="ECO:0000313" key="2">
    <source>
        <dbReference type="EMBL" id="KAF4388444.1"/>
    </source>
</evidence>
<dbReference type="EMBL" id="JAATIP010000034">
    <property type="protein sequence ID" value="KAF4388444.1"/>
    <property type="molecule type" value="Genomic_DNA"/>
</dbReference>
<evidence type="ECO:0000313" key="4">
    <source>
        <dbReference type="Proteomes" id="UP000583929"/>
    </source>
</evidence>
<organism evidence="1 4">
    <name type="scientific">Cannabis sativa</name>
    <name type="common">Hemp</name>
    <name type="synonym">Marijuana</name>
    <dbReference type="NCBI Taxonomy" id="3483"/>
    <lineage>
        <taxon>Eukaryota</taxon>
        <taxon>Viridiplantae</taxon>
        <taxon>Streptophyta</taxon>
        <taxon>Embryophyta</taxon>
        <taxon>Tracheophyta</taxon>
        <taxon>Spermatophyta</taxon>
        <taxon>Magnoliopsida</taxon>
        <taxon>eudicotyledons</taxon>
        <taxon>Gunneridae</taxon>
        <taxon>Pentapetalae</taxon>
        <taxon>rosids</taxon>
        <taxon>fabids</taxon>
        <taxon>Rosales</taxon>
        <taxon>Cannabaceae</taxon>
        <taxon>Cannabis</taxon>
    </lineage>
</organism>
<protein>
    <submittedName>
        <fullName evidence="1">Uncharacterized protein</fullName>
    </submittedName>
</protein>
<evidence type="ECO:0000313" key="3">
    <source>
        <dbReference type="Proteomes" id="UP000525078"/>
    </source>
</evidence>
<evidence type="ECO:0000313" key="1">
    <source>
        <dbReference type="EMBL" id="KAF4352905.1"/>
    </source>
</evidence>
<reference evidence="3 4" key="1">
    <citation type="journal article" date="2020" name="bioRxiv">
        <title>Sequence and annotation of 42 cannabis genomes reveals extensive copy number variation in cannabinoid synthesis and pathogen resistance genes.</title>
        <authorList>
            <person name="Mckernan K.J."/>
            <person name="Helbert Y."/>
            <person name="Kane L.T."/>
            <person name="Ebling H."/>
            <person name="Zhang L."/>
            <person name="Liu B."/>
            <person name="Eaton Z."/>
            <person name="Mclaughlin S."/>
            <person name="Kingan S."/>
            <person name="Baybayan P."/>
            <person name="Concepcion G."/>
            <person name="Jordan M."/>
            <person name="Riva A."/>
            <person name="Barbazuk W."/>
            <person name="Harkins T."/>
        </authorList>
    </citation>
    <scope>NUCLEOTIDE SEQUENCE [LARGE SCALE GENOMIC DNA]</scope>
    <source>
        <strain evidence="3 4">cv. Jamaican Lion 4</strain>
        <strain evidence="1">Father</strain>
        <strain evidence="2">Mother</strain>
        <tissue evidence="1">Leaf</tissue>
    </source>
</reference>
<comment type="caution">
    <text evidence="1">The sequence shown here is derived from an EMBL/GenBank/DDBJ whole genome shotgun (WGS) entry which is preliminary data.</text>
</comment>
<gene>
    <name evidence="2" type="ORF">F8388_012421</name>
    <name evidence="1" type="ORF">G4B88_026367</name>
</gene>
<dbReference type="AlphaFoldDB" id="A0A7J6E3B7"/>
<dbReference type="Proteomes" id="UP000525078">
    <property type="component" value="Unassembled WGS sequence"/>
</dbReference>
<dbReference type="Proteomes" id="UP000583929">
    <property type="component" value="Unassembled WGS sequence"/>
</dbReference>
<dbReference type="EMBL" id="JAATIQ010000518">
    <property type="protein sequence ID" value="KAF4352905.1"/>
    <property type="molecule type" value="Genomic_DNA"/>
</dbReference>